<dbReference type="InterPro" id="IPR003960">
    <property type="entry name" value="ATPase_AAA_CS"/>
</dbReference>
<dbReference type="SMART" id="SM00382">
    <property type="entry name" value="AAA"/>
    <property type="match status" value="1"/>
</dbReference>
<keyword evidence="5 7" id="KW-0067">ATP-binding</keyword>
<dbReference type="InterPro" id="IPR041569">
    <property type="entry name" value="AAA_lid_3"/>
</dbReference>
<keyword evidence="9" id="KW-0378">Hydrolase</keyword>
<dbReference type="GO" id="GO:0005737">
    <property type="term" value="C:cytoplasm"/>
    <property type="evidence" value="ECO:0007669"/>
    <property type="project" value="UniProtKB-SubCell"/>
</dbReference>
<dbReference type="InterPro" id="IPR050221">
    <property type="entry name" value="26S_Proteasome_ATPase"/>
</dbReference>
<dbReference type="GO" id="GO:0005524">
    <property type="term" value="F:ATP binding"/>
    <property type="evidence" value="ECO:0007669"/>
    <property type="project" value="UniProtKB-KW"/>
</dbReference>
<dbReference type="EMBL" id="KI546101">
    <property type="protein sequence ID" value="EST44946.1"/>
    <property type="molecule type" value="Genomic_DNA"/>
</dbReference>
<dbReference type="GO" id="GO:0006508">
    <property type="term" value="P:proteolysis"/>
    <property type="evidence" value="ECO:0007669"/>
    <property type="project" value="UniProtKB-KW"/>
</dbReference>
<evidence type="ECO:0000256" key="5">
    <source>
        <dbReference type="ARBA" id="ARBA00022840"/>
    </source>
</evidence>
<comment type="similarity">
    <text evidence="2 7">Belongs to the AAA ATPase family.</text>
</comment>
<comment type="subcellular location">
    <subcellularLocation>
        <location evidence="1">Cytoplasm</location>
    </subcellularLocation>
</comment>
<accession>V6LML0</accession>
<dbReference type="Gene3D" id="2.40.50.140">
    <property type="entry name" value="Nucleic acid-binding proteins"/>
    <property type="match status" value="1"/>
</dbReference>
<dbReference type="Proteomes" id="UP000018208">
    <property type="component" value="Unassembled WGS sequence"/>
</dbReference>
<evidence type="ECO:0000256" key="1">
    <source>
        <dbReference type="ARBA" id="ARBA00004496"/>
    </source>
</evidence>
<keyword evidence="9" id="KW-0645">Protease</keyword>
<dbReference type="InterPro" id="IPR003593">
    <property type="entry name" value="AAA+_ATPase"/>
</dbReference>
<organism evidence="9">
    <name type="scientific">Spironucleus salmonicida</name>
    <dbReference type="NCBI Taxonomy" id="348837"/>
    <lineage>
        <taxon>Eukaryota</taxon>
        <taxon>Metamonada</taxon>
        <taxon>Diplomonadida</taxon>
        <taxon>Hexamitidae</taxon>
        <taxon>Hexamitinae</taxon>
        <taxon>Spironucleus</taxon>
    </lineage>
</organism>
<dbReference type="Pfam" id="PF16450">
    <property type="entry name" value="Prot_ATP_ID_OB_C"/>
    <property type="match status" value="1"/>
</dbReference>
<keyword evidence="3" id="KW-0963">Cytoplasm</keyword>
<evidence type="ECO:0000313" key="10">
    <source>
        <dbReference type="EMBL" id="KAH0573281.1"/>
    </source>
</evidence>
<dbReference type="AlphaFoldDB" id="V6LML0"/>
<dbReference type="GO" id="GO:0000502">
    <property type="term" value="C:proteasome complex"/>
    <property type="evidence" value="ECO:0007669"/>
    <property type="project" value="UniProtKB-KW"/>
</dbReference>
<dbReference type="Gene3D" id="1.10.8.60">
    <property type="match status" value="1"/>
</dbReference>
<dbReference type="PANTHER" id="PTHR23073">
    <property type="entry name" value="26S PROTEASOME REGULATORY SUBUNIT"/>
    <property type="match status" value="1"/>
</dbReference>
<evidence type="ECO:0000313" key="9">
    <source>
        <dbReference type="EMBL" id="EST44946.1"/>
    </source>
</evidence>
<dbReference type="EMBL" id="AUWU02000005">
    <property type="protein sequence ID" value="KAH0573281.1"/>
    <property type="molecule type" value="Genomic_DNA"/>
</dbReference>
<dbReference type="GO" id="GO:0016887">
    <property type="term" value="F:ATP hydrolysis activity"/>
    <property type="evidence" value="ECO:0007669"/>
    <property type="project" value="InterPro"/>
</dbReference>
<dbReference type="SUPFAM" id="SSF52540">
    <property type="entry name" value="P-loop containing nucleoside triphosphate hydrolases"/>
    <property type="match status" value="1"/>
</dbReference>
<sequence length="404" mass="45785">MSSQFQTLRDLESKLQFLDSQISFLQQDYQHLRTSHSQLLTQYSQLHQTPLLIGSVVEPVDAQRCIVQPSNLQSNVLVRVSSHVNPAHIKPMANVALNRTSYAVHKVLPVQNEQNQNLVNVEERPNITFADIGGYDSAKQDLREAVEMPIKQPHIFKQLNIVPPNAVLLFGPPGNGKSLLVKAIANACDCTFINISSSQCVQKYLGEGARMIRDIFKLARDMAPSVVFFDEVDAIATKRYDNATDGDKEVQRILLELLTQLDGFNNPEHFKQEQVNEYDDQETIARKLNRGVVKVIFATNKPDTLDPALLRTGRCDRKVEITFPNKREKRLIFQVCSKKMNLEKDVDFEVFVSKNAKISGADIAHVCREAGMQAVRNNRFIVSHDDFEKAWDVTIAKRKNDIDE</sequence>
<dbReference type="InterPro" id="IPR012340">
    <property type="entry name" value="NA-bd_OB-fold"/>
</dbReference>
<evidence type="ECO:0000256" key="6">
    <source>
        <dbReference type="ARBA" id="ARBA00022942"/>
    </source>
</evidence>
<dbReference type="Pfam" id="PF00004">
    <property type="entry name" value="AAA"/>
    <property type="match status" value="1"/>
</dbReference>
<dbReference type="OrthoDB" id="10255768at2759"/>
<proteinExistence type="inferred from homology"/>
<gene>
    <name evidence="9" type="ORF">SS50377_14963</name>
    <name evidence="10" type="ORF">SS50377_25401</name>
</gene>
<protein>
    <submittedName>
        <fullName evidence="9">26S protease regulatory subunit 6B</fullName>
    </submittedName>
</protein>
<evidence type="ECO:0000313" key="11">
    <source>
        <dbReference type="Proteomes" id="UP000018208"/>
    </source>
</evidence>
<name>V6LML0_9EUKA</name>
<evidence type="ECO:0000256" key="4">
    <source>
        <dbReference type="ARBA" id="ARBA00022741"/>
    </source>
</evidence>
<dbReference type="InterPro" id="IPR003959">
    <property type="entry name" value="ATPase_AAA_core"/>
</dbReference>
<evidence type="ECO:0000259" key="8">
    <source>
        <dbReference type="SMART" id="SM00382"/>
    </source>
</evidence>
<dbReference type="InterPro" id="IPR027417">
    <property type="entry name" value="P-loop_NTPase"/>
</dbReference>
<evidence type="ECO:0000256" key="3">
    <source>
        <dbReference type="ARBA" id="ARBA00022490"/>
    </source>
</evidence>
<feature type="domain" description="AAA+ ATPase" evidence="8">
    <location>
        <begin position="163"/>
        <end position="325"/>
    </location>
</feature>
<keyword evidence="4 7" id="KW-0547">Nucleotide-binding</keyword>
<dbReference type="VEuPathDB" id="GiardiaDB:SS50377_25401"/>
<dbReference type="PROSITE" id="PS00674">
    <property type="entry name" value="AAA"/>
    <property type="match status" value="1"/>
</dbReference>
<evidence type="ECO:0000256" key="2">
    <source>
        <dbReference type="ARBA" id="ARBA00006914"/>
    </source>
</evidence>
<dbReference type="FunFam" id="3.40.50.300:FF:000033">
    <property type="entry name" value="26S protease regulatory subunit 6B"/>
    <property type="match status" value="1"/>
</dbReference>
<dbReference type="InterPro" id="IPR032501">
    <property type="entry name" value="Prot_ATP_ID_OB_2nd"/>
</dbReference>
<keyword evidence="11" id="KW-1185">Reference proteome</keyword>
<dbReference type="Pfam" id="PF17862">
    <property type="entry name" value="AAA_lid_3"/>
    <property type="match status" value="1"/>
</dbReference>
<evidence type="ECO:0000256" key="7">
    <source>
        <dbReference type="RuleBase" id="RU003651"/>
    </source>
</evidence>
<dbReference type="Gene3D" id="3.40.50.300">
    <property type="entry name" value="P-loop containing nucleotide triphosphate hydrolases"/>
    <property type="match status" value="1"/>
</dbReference>
<dbReference type="GO" id="GO:0008233">
    <property type="term" value="F:peptidase activity"/>
    <property type="evidence" value="ECO:0007669"/>
    <property type="project" value="UniProtKB-KW"/>
</dbReference>
<reference evidence="9 10" key="1">
    <citation type="journal article" date="2014" name="PLoS Genet.">
        <title>The Genome of Spironucleus salmonicida Highlights a Fish Pathogen Adapted to Fluctuating Environments.</title>
        <authorList>
            <person name="Xu F."/>
            <person name="Jerlstrom-Hultqvist J."/>
            <person name="Einarsson E."/>
            <person name="Astvaldsson A."/>
            <person name="Svard S.G."/>
            <person name="Andersson J.O."/>
        </authorList>
    </citation>
    <scope>NUCLEOTIDE SEQUENCE</scope>
    <source>
        <strain evidence="10">ATCC 50377</strain>
    </source>
</reference>
<reference evidence="10" key="2">
    <citation type="submission" date="2020-12" db="EMBL/GenBank/DDBJ databases">
        <title>New Spironucleus salmonicida genome in near-complete chromosomes.</title>
        <authorList>
            <person name="Xu F."/>
            <person name="Kurt Z."/>
            <person name="Jimenez-Gonzalez A."/>
            <person name="Astvaldsson A."/>
            <person name="Andersson J.O."/>
            <person name="Svard S.G."/>
        </authorList>
    </citation>
    <scope>NUCLEOTIDE SEQUENCE</scope>
    <source>
        <strain evidence="10">ATCC 50377</strain>
    </source>
</reference>
<keyword evidence="6" id="KW-0647">Proteasome</keyword>